<name>A0A8B4UEG4_KLEPN</name>
<proteinExistence type="predicted"/>
<dbReference type="AlphaFoldDB" id="A0A8B4UEG4"/>
<gene>
    <name evidence="1" type="ORF">SAMEA3499874_04821</name>
</gene>
<comment type="caution">
    <text evidence="1">The sequence shown here is derived from an EMBL/GenBank/DDBJ whole genome shotgun (WGS) entry which is preliminary data.</text>
</comment>
<sequence length="63" mass="7432">MMSLWDALRMNMMISYQELVRTFLSYELVKSWETKRRHPTGAARKLLLLLQGNPLIINLLKVV</sequence>
<reference evidence="1 2" key="1">
    <citation type="submission" date="2018-08" db="EMBL/GenBank/DDBJ databases">
        <authorList>
            <consortium name="Pathogen Informatics"/>
        </authorList>
    </citation>
    <scope>NUCLEOTIDE SEQUENCE [LARGE SCALE GENOMIC DNA]</scope>
    <source>
        <strain evidence="1 2">EuSCAPE_AT002</strain>
    </source>
</reference>
<dbReference type="EMBL" id="UKAW01000022">
    <property type="protein sequence ID" value="SXG18913.1"/>
    <property type="molecule type" value="Genomic_DNA"/>
</dbReference>
<evidence type="ECO:0000313" key="2">
    <source>
        <dbReference type="Proteomes" id="UP000257587"/>
    </source>
</evidence>
<evidence type="ECO:0000313" key="1">
    <source>
        <dbReference type="EMBL" id="SXG18913.1"/>
    </source>
</evidence>
<dbReference type="Proteomes" id="UP000257587">
    <property type="component" value="Unassembled WGS sequence"/>
</dbReference>
<protein>
    <submittedName>
        <fullName evidence="1">Transcriptional regulator</fullName>
    </submittedName>
</protein>
<organism evidence="1 2">
    <name type="scientific">Klebsiella pneumoniae</name>
    <dbReference type="NCBI Taxonomy" id="573"/>
    <lineage>
        <taxon>Bacteria</taxon>
        <taxon>Pseudomonadati</taxon>
        <taxon>Pseudomonadota</taxon>
        <taxon>Gammaproteobacteria</taxon>
        <taxon>Enterobacterales</taxon>
        <taxon>Enterobacteriaceae</taxon>
        <taxon>Klebsiella/Raoultella group</taxon>
        <taxon>Klebsiella</taxon>
        <taxon>Klebsiella pneumoniae complex</taxon>
    </lineage>
</organism>
<accession>A0A8B4UEG4</accession>